<feature type="coiled-coil region" evidence="4">
    <location>
        <begin position="545"/>
        <end position="572"/>
    </location>
</feature>
<dbReference type="Pfam" id="PF13476">
    <property type="entry name" value="AAA_23"/>
    <property type="match status" value="1"/>
</dbReference>
<feature type="coiled-coil region" evidence="4">
    <location>
        <begin position="398"/>
        <end position="447"/>
    </location>
</feature>
<dbReference type="InterPro" id="IPR038729">
    <property type="entry name" value="Rad50/SbcC_AAA"/>
</dbReference>
<accession>A0ABY9KXI8</accession>
<evidence type="ECO:0000256" key="1">
    <source>
        <dbReference type="ARBA" id="ARBA00006930"/>
    </source>
</evidence>
<keyword evidence="4" id="KW-0175">Coiled coil</keyword>
<organism evidence="6 7">
    <name type="scientific">Aciduricibacillus chroicocephali</name>
    <dbReference type="NCBI Taxonomy" id="3054939"/>
    <lineage>
        <taxon>Bacteria</taxon>
        <taxon>Bacillati</taxon>
        <taxon>Bacillota</taxon>
        <taxon>Bacilli</taxon>
        <taxon>Bacillales</taxon>
        <taxon>Bacillaceae</taxon>
        <taxon>Aciduricibacillus</taxon>
    </lineage>
</organism>
<evidence type="ECO:0000313" key="6">
    <source>
        <dbReference type="EMBL" id="WLV25581.1"/>
    </source>
</evidence>
<dbReference type="Pfam" id="PF13558">
    <property type="entry name" value="SbcC_Walker_B"/>
    <property type="match status" value="1"/>
</dbReference>
<dbReference type="SUPFAM" id="SSF52540">
    <property type="entry name" value="P-loop containing nucleoside triphosphate hydrolases"/>
    <property type="match status" value="1"/>
</dbReference>
<dbReference type="EMBL" id="CP129113">
    <property type="protein sequence ID" value="WLV25581.1"/>
    <property type="molecule type" value="Genomic_DNA"/>
</dbReference>
<dbReference type="Proteomes" id="UP001180087">
    <property type="component" value="Chromosome"/>
</dbReference>
<name>A0ABY9KXI8_9BACI</name>
<reference evidence="6" key="1">
    <citation type="submission" date="2023-06" db="EMBL/GenBank/DDBJ databases">
        <title>A Treasure from Seagulls: Isolation and Description of Aciduricobacillus qingdaonensis gen. nov., sp. nov., a Rare Obligately Uric Acid-utilizing Member in the Family Bacillaceae.</title>
        <authorList>
            <person name="Liu W."/>
            <person name="Wang B."/>
        </authorList>
    </citation>
    <scope>NUCLEOTIDE SEQUENCE</scope>
    <source>
        <strain evidence="6">44XB</strain>
    </source>
</reference>
<keyword evidence="7" id="KW-1185">Reference proteome</keyword>
<gene>
    <name evidence="6" type="ORF">QR721_05075</name>
</gene>
<comment type="similarity">
    <text evidence="1">Belongs to the SMC family. SbcC subfamily.</text>
</comment>
<dbReference type="RefSeq" id="WP_348029372.1">
    <property type="nucleotide sequence ID" value="NZ_CP129113.1"/>
</dbReference>
<evidence type="ECO:0000256" key="3">
    <source>
        <dbReference type="ARBA" id="ARBA00013368"/>
    </source>
</evidence>
<feature type="domain" description="Rad50/SbcC-type AAA" evidence="5">
    <location>
        <begin position="6"/>
        <end position="210"/>
    </location>
</feature>
<feature type="coiled-coil region" evidence="4">
    <location>
        <begin position="674"/>
        <end position="743"/>
    </location>
</feature>
<evidence type="ECO:0000256" key="4">
    <source>
        <dbReference type="SAM" id="Coils"/>
    </source>
</evidence>
<dbReference type="Gene3D" id="3.40.50.300">
    <property type="entry name" value="P-loop containing nucleotide triphosphate hydrolases"/>
    <property type="match status" value="2"/>
</dbReference>
<protein>
    <recommendedName>
        <fullName evidence="3">Nuclease SbcCD subunit C</fullName>
    </recommendedName>
</protein>
<evidence type="ECO:0000313" key="7">
    <source>
        <dbReference type="Proteomes" id="UP001180087"/>
    </source>
</evidence>
<feature type="coiled-coil region" evidence="4">
    <location>
        <begin position="284"/>
        <end position="314"/>
    </location>
</feature>
<sequence length="1030" mass="119229">MRPLTLKLTAFGPYKNTEIIDFRELGDNRLYVISGNTGAGKTTIFDGICFALFGSASGSDRGESRLMRSDFADDEVHTSAELLFELGGRTYRILRQPGHVKLGNKTKTGERYEFFEIRDEKEIPAVDRQIVSEIDKKVEDIIGLTEKQFKQIVMLPQGEFRKLLTSDAENKQSILRQLFKTSKYNHLNEIIKEKRQRTDKAFDQVKRDQEHFIHSISTSLPQREDSTLTAALAAEYKHMEHISAGIGQEIEYYKDRIETEKLEYEKVYTEHEMKQQLFYEAEQVNKLFDEMASKQNEVTELEARSTQYKELEERLVQAGKAAEIEWQEQQRNQLQQDLDYKRTFANQVHDRFLKAQEGLEVAEKRLTDEIAKEDERQQCQKELINLQNLLPIFEQLNAAAHERDLAHKKQEATSLNLQKEREALISKNEQLLQADKYIKELEQAVDQLPEKIAMRNDLREICKLLSDYLTLQQKYEESLKLVQREEIEYKEFYKSYKKVENEWLNGQASLLAEHLHEGESCPVCGSIEHPQKAVSTETAISRDVLNREKLLLEQKENAFRSAEATLNNTNSEKKRLGVLLEQRGIDCTKARDTYNETVTEGKQLSLEITKLEKQRTKLLEERKKHEHTVLESRKHTEQCAHLESEFYKFKSVYESSLRVYEDKLTRIPENLRDHGKLEQELSKVEQKYSHMKQTYEKAMQDSEKAKSELAGQVVEKRNALANKEEAEKRFKQAELQFAVSLEQKGFDSEESYKKAKMNSVDREQGQARLESFNQHLHSLQMRISELSGKLKGKQRTPLDMMREEIQELKNAYEGALQHLNHSKQYLQTAILLQQQLADTGDAIDKIERERAIITDLYETLRGQNPRKISFERYLQIEYLEQIIEAANERLHELSNGQFRLVHSNRQEARGKASGLGLDVYDSYTGQTRDVKTLSGGEKFNASLCLALGMSDVIQSFQGNVSIETMFIDEGFGSLDEESLHKAIDALIGLQKTGRMIGVISHVHELKAMFPATLEVKKTKEGCSRTKFVIK</sequence>
<dbReference type="InterPro" id="IPR027417">
    <property type="entry name" value="P-loop_NTPase"/>
</dbReference>
<evidence type="ECO:0000259" key="5">
    <source>
        <dbReference type="Pfam" id="PF13476"/>
    </source>
</evidence>
<evidence type="ECO:0000256" key="2">
    <source>
        <dbReference type="ARBA" id="ARBA00011322"/>
    </source>
</evidence>
<comment type="subunit">
    <text evidence="2">Heterodimer of SbcC and SbcD.</text>
</comment>
<dbReference type="PANTHER" id="PTHR32114">
    <property type="entry name" value="ABC TRANSPORTER ABCH.3"/>
    <property type="match status" value="1"/>
</dbReference>
<dbReference type="PANTHER" id="PTHR32114:SF2">
    <property type="entry name" value="ABC TRANSPORTER ABCH.3"/>
    <property type="match status" value="1"/>
</dbReference>
<proteinExistence type="inferred from homology"/>
<feature type="coiled-coil region" evidence="4">
    <location>
        <begin position="601"/>
        <end position="628"/>
    </location>
</feature>